<dbReference type="Proteomes" id="UP000261600">
    <property type="component" value="Unplaced"/>
</dbReference>
<proteinExistence type="predicted"/>
<feature type="region of interest" description="Disordered" evidence="1">
    <location>
        <begin position="576"/>
        <end position="602"/>
    </location>
</feature>
<dbReference type="PANTHER" id="PTHR47743">
    <property type="entry name" value="KIAA1210 / KIAA1211 FAMILY MEMBER"/>
    <property type="match status" value="1"/>
</dbReference>
<feature type="region of interest" description="Disordered" evidence="1">
    <location>
        <begin position="865"/>
        <end position="938"/>
    </location>
</feature>
<feature type="compositionally biased region" description="Basic and acidic residues" evidence="1">
    <location>
        <begin position="466"/>
        <end position="496"/>
    </location>
</feature>
<feature type="region of interest" description="Disordered" evidence="1">
    <location>
        <begin position="391"/>
        <end position="414"/>
    </location>
</feature>
<evidence type="ECO:0000313" key="3">
    <source>
        <dbReference type="Ensembl" id="ENSMALP00000006935.1"/>
    </source>
</evidence>
<keyword evidence="4" id="KW-1185">Reference proteome</keyword>
<feature type="region of interest" description="Disordered" evidence="1">
    <location>
        <begin position="237"/>
        <end position="264"/>
    </location>
</feature>
<dbReference type="InterPro" id="IPR028030">
    <property type="entry name" value="DUF4592"/>
</dbReference>
<feature type="compositionally biased region" description="Low complexity" evidence="1">
    <location>
        <begin position="903"/>
        <end position="922"/>
    </location>
</feature>
<organism evidence="3 4">
    <name type="scientific">Monopterus albus</name>
    <name type="common">Swamp eel</name>
    <dbReference type="NCBI Taxonomy" id="43700"/>
    <lineage>
        <taxon>Eukaryota</taxon>
        <taxon>Metazoa</taxon>
        <taxon>Chordata</taxon>
        <taxon>Craniata</taxon>
        <taxon>Vertebrata</taxon>
        <taxon>Euteleostomi</taxon>
        <taxon>Actinopterygii</taxon>
        <taxon>Neopterygii</taxon>
        <taxon>Teleostei</taxon>
        <taxon>Neoteleostei</taxon>
        <taxon>Acanthomorphata</taxon>
        <taxon>Anabantaria</taxon>
        <taxon>Synbranchiformes</taxon>
        <taxon>Synbranchidae</taxon>
        <taxon>Monopterus</taxon>
    </lineage>
</organism>
<feature type="region of interest" description="Disordered" evidence="1">
    <location>
        <begin position="1013"/>
        <end position="1074"/>
    </location>
</feature>
<dbReference type="AlphaFoldDB" id="A0A3Q3ISI3"/>
<feature type="compositionally biased region" description="Polar residues" evidence="1">
    <location>
        <begin position="865"/>
        <end position="885"/>
    </location>
</feature>
<feature type="compositionally biased region" description="Low complexity" evidence="1">
    <location>
        <begin position="1032"/>
        <end position="1047"/>
    </location>
</feature>
<feature type="region of interest" description="Disordered" evidence="1">
    <location>
        <begin position="432"/>
        <end position="519"/>
    </location>
</feature>
<name>A0A3Q3ISI3_MONAL</name>
<feature type="compositionally biased region" description="Polar residues" evidence="1">
    <location>
        <begin position="400"/>
        <end position="414"/>
    </location>
</feature>
<accession>A0A3Q3ISI3</accession>
<evidence type="ECO:0000259" key="2">
    <source>
        <dbReference type="Pfam" id="PF15262"/>
    </source>
</evidence>
<feature type="region of interest" description="Disordered" evidence="1">
    <location>
        <begin position="531"/>
        <end position="550"/>
    </location>
</feature>
<reference evidence="3" key="1">
    <citation type="submission" date="2025-08" db="UniProtKB">
        <authorList>
            <consortium name="Ensembl"/>
        </authorList>
    </citation>
    <scope>IDENTIFICATION</scope>
</reference>
<feature type="region of interest" description="Disordered" evidence="1">
    <location>
        <begin position="668"/>
        <end position="696"/>
    </location>
</feature>
<feature type="region of interest" description="Disordered" evidence="1">
    <location>
        <begin position="40"/>
        <end position="60"/>
    </location>
</feature>
<dbReference type="PANTHER" id="PTHR47743:SF1">
    <property type="entry name" value="CRACD-LIKE PROTEIN"/>
    <property type="match status" value="1"/>
</dbReference>
<dbReference type="Ensembl" id="ENSMALT00000007081.1">
    <property type="protein sequence ID" value="ENSMALP00000006935.1"/>
    <property type="gene ID" value="ENSMALG00000004946.1"/>
</dbReference>
<feature type="compositionally biased region" description="Polar residues" evidence="1">
    <location>
        <begin position="577"/>
        <end position="592"/>
    </location>
</feature>
<dbReference type="Pfam" id="PF15262">
    <property type="entry name" value="DUF4592"/>
    <property type="match status" value="1"/>
</dbReference>
<evidence type="ECO:0000256" key="1">
    <source>
        <dbReference type="SAM" id="MobiDB-lite"/>
    </source>
</evidence>
<feature type="compositionally biased region" description="Polar residues" evidence="1">
    <location>
        <begin position="169"/>
        <end position="179"/>
    </location>
</feature>
<feature type="compositionally biased region" description="Basic and acidic residues" evidence="1">
    <location>
        <begin position="136"/>
        <end position="154"/>
    </location>
</feature>
<reference evidence="3" key="2">
    <citation type="submission" date="2025-09" db="UniProtKB">
        <authorList>
            <consortium name="Ensembl"/>
        </authorList>
    </citation>
    <scope>IDENTIFICATION</scope>
</reference>
<dbReference type="InterPro" id="IPR026713">
    <property type="entry name" value="CRACD-like"/>
</dbReference>
<evidence type="ECO:0000313" key="4">
    <source>
        <dbReference type="Proteomes" id="UP000261600"/>
    </source>
</evidence>
<feature type="compositionally biased region" description="Polar residues" evidence="1">
    <location>
        <begin position="254"/>
        <end position="264"/>
    </location>
</feature>
<sequence>MSVIRPMESFSGDTEESIEYIPGRKKSKLKSLKTLLFGRSKRTGGEKNTKLSQSTSDITAGKELGSDEDLVCSQRMMGSRALSHESIFLAGQVLTDPEPAKVLSQENVHCKIKALQMKLQQQKIHLGPPPMVLPIRRPEEPNSHSEVDSFRCSRPEISGGDVTSHESVSKTISQASSRPLSPIPKPEPAKFVPLTPSFSLPPSIPSTSSSFAAEPPMDFSSPPQFIPCLDTSAARHRMSVKPRNQRACTKNRLAASNSTSHSHTLYNIDHPELAKEEELGAQDKVTVETEQEDTDITSQWLPSKSQQLAPVISEAPPVASGLTFCYQDNAPSGKVPSVSSEVLRVKPHKPTAVLSCERPHSSFLESELKDKRERDFEIQVISHEKRNTLKKAGLTEESSDQLSPTFGSVSPFRSSSVHQQVKSEIVNTKEIRRPSPGAGSFHFSITTAKNQDKERPKSGSFVGALEHAEPRPKTMERTEDKIFSSIKEKVELRESQPRGGPFVMGGLRQEGSPPKSSVLLWDRRDSLKKLESVTTSTDTGSAVGKEAESSQEVVEEAVEAQEVQETDRKTTFGIKLRSTSQSMRLKSDASSNHHLKPPVCDEQCDKQKGQEINDHGIYMSKKLPGNFSYTSSTSGDVRLTDPAPPGLSLPIKTNLPSTDDPHIMSTEVKTTPSIPREPETVRAPQEPQPAPQATSSEVSWMRLAIEKTRSLQQLFTSRLPRDFTGMHTMARPQAQVQPKHQNETQIGAQTQTQTVQMQPNTTPANKHLTDLVKTEAVESRIQAQAIKPSQRAMLPKLSTTSTGVSNTSTEPQMLKQTNEPQLHLITTQSASPPRGFVVHPPVQTTTWTTQSPSCFSTLTETSSQFAQGSATPAQSHLSSGQYDTPQQPPWSNRGLHRTSQLKSTASVSTVLSATAPSPLSASGTGEREATMPEKGGSSLSAGWAVWVGSVSERAALLEKQTEWTNPFGAKGVELKKAQTEVQTPGESLASARMMPLHKDTKLDGRQGVKVAESSPIKVQVGPCEDKWPRKNVSSSPSLSPTQPSVLQCMSDSGQPSWMELAKRKAKAWSDKSMD</sequence>
<protein>
    <recommendedName>
        <fullName evidence="2">DUF4592 domain-containing protein</fullName>
    </recommendedName>
</protein>
<feature type="region of interest" description="Disordered" evidence="1">
    <location>
        <begin position="127"/>
        <end position="184"/>
    </location>
</feature>
<feature type="domain" description="DUF4592" evidence="2">
    <location>
        <begin position="122"/>
        <end position="249"/>
    </location>
</feature>
<dbReference type="STRING" id="43700.ENSMALP00000006935"/>